<dbReference type="AlphaFoldDB" id="A0A4S2AGE6"/>
<feature type="domain" description="Metallo-beta-lactamase" evidence="5">
    <location>
        <begin position="12"/>
        <end position="190"/>
    </location>
</feature>
<sequence length="195" mass="22023">MNIHQIVNSVFTSNAYILSVEGKDGHVLIDIGDITPIKQFVQEKCGTVQALFLTHTHYDHIYGIKDLLRLYPDCTVYTSSFGKEALGSDKLNFSRYHNDPVIWMGDNVTVLHENDKVEIFPGIFVEVFETPGHDKSCLTYKVENNVFSGDSYIPGVKVIASFPNSDREDARISKERITELTKDCSLYPGHGNIYE</sequence>
<protein>
    <submittedName>
        <fullName evidence="6">MBL fold metallo-hydrolase</fullName>
    </submittedName>
</protein>
<keyword evidence="3 6" id="KW-0378">Hydrolase</keyword>
<dbReference type="Proteomes" id="UP000310532">
    <property type="component" value="Unassembled WGS sequence"/>
</dbReference>
<dbReference type="EMBL" id="SRYZ01000062">
    <property type="protein sequence ID" value="TGX99800.1"/>
    <property type="molecule type" value="Genomic_DNA"/>
</dbReference>
<dbReference type="Pfam" id="PF00753">
    <property type="entry name" value="Lactamase_B"/>
    <property type="match status" value="1"/>
</dbReference>
<reference evidence="6 7" key="1">
    <citation type="submission" date="2019-04" db="EMBL/GenBank/DDBJ databases">
        <title>Microbes associate with the intestines of laboratory mice.</title>
        <authorList>
            <person name="Navarre W."/>
            <person name="Wong E."/>
            <person name="Huang K."/>
            <person name="Tropini C."/>
            <person name="Ng K."/>
            <person name="Yu B."/>
        </authorList>
    </citation>
    <scope>NUCLEOTIDE SEQUENCE [LARGE SCALE GENOMIC DNA]</scope>
    <source>
        <strain evidence="6 7">NM69_E16B</strain>
    </source>
</reference>
<dbReference type="GO" id="GO:0016787">
    <property type="term" value="F:hydrolase activity"/>
    <property type="evidence" value="ECO:0007669"/>
    <property type="project" value="UniProtKB-KW"/>
</dbReference>
<dbReference type="RefSeq" id="WP_136011278.1">
    <property type="nucleotide sequence ID" value="NZ_SRYZ01000062.1"/>
</dbReference>
<dbReference type="SUPFAM" id="SSF56281">
    <property type="entry name" value="Metallo-hydrolase/oxidoreductase"/>
    <property type="match status" value="1"/>
</dbReference>
<accession>A0A4S2AGE6</accession>
<evidence type="ECO:0000313" key="6">
    <source>
        <dbReference type="EMBL" id="TGX99800.1"/>
    </source>
</evidence>
<keyword evidence="4" id="KW-0862">Zinc</keyword>
<dbReference type="PANTHER" id="PTHR46233:SF3">
    <property type="entry name" value="HYDROXYACYLGLUTATHIONE HYDROLASE GLOC"/>
    <property type="match status" value="1"/>
</dbReference>
<dbReference type="InterPro" id="IPR051453">
    <property type="entry name" value="MBL_Glyoxalase_II"/>
</dbReference>
<evidence type="ECO:0000256" key="1">
    <source>
        <dbReference type="ARBA" id="ARBA00001947"/>
    </source>
</evidence>
<evidence type="ECO:0000259" key="5">
    <source>
        <dbReference type="SMART" id="SM00849"/>
    </source>
</evidence>
<dbReference type="GO" id="GO:0046872">
    <property type="term" value="F:metal ion binding"/>
    <property type="evidence" value="ECO:0007669"/>
    <property type="project" value="UniProtKB-KW"/>
</dbReference>
<dbReference type="SMART" id="SM00849">
    <property type="entry name" value="Lactamase_B"/>
    <property type="match status" value="1"/>
</dbReference>
<evidence type="ECO:0000313" key="7">
    <source>
        <dbReference type="Proteomes" id="UP000310532"/>
    </source>
</evidence>
<evidence type="ECO:0000256" key="3">
    <source>
        <dbReference type="ARBA" id="ARBA00022801"/>
    </source>
</evidence>
<gene>
    <name evidence="6" type="ORF">E5355_17145</name>
</gene>
<organism evidence="6 7">
    <name type="scientific">Bacteroides muris</name>
    <name type="common">ex Afrizal et al. 2022</name>
    <dbReference type="NCBI Taxonomy" id="2516960"/>
    <lineage>
        <taxon>Bacteria</taxon>
        <taxon>Pseudomonadati</taxon>
        <taxon>Bacteroidota</taxon>
        <taxon>Bacteroidia</taxon>
        <taxon>Bacteroidales</taxon>
        <taxon>Bacteroidaceae</taxon>
        <taxon>Bacteroides</taxon>
    </lineage>
</organism>
<dbReference type="PANTHER" id="PTHR46233">
    <property type="entry name" value="HYDROXYACYLGLUTATHIONE HYDROLASE GLOC"/>
    <property type="match status" value="1"/>
</dbReference>
<comment type="cofactor">
    <cofactor evidence="1">
        <name>Zn(2+)</name>
        <dbReference type="ChEBI" id="CHEBI:29105"/>
    </cofactor>
</comment>
<keyword evidence="2" id="KW-0479">Metal-binding</keyword>
<dbReference type="InterPro" id="IPR001279">
    <property type="entry name" value="Metallo-B-lactamas"/>
</dbReference>
<dbReference type="CDD" id="cd06262">
    <property type="entry name" value="metallo-hydrolase-like_MBL-fold"/>
    <property type="match status" value="1"/>
</dbReference>
<name>A0A4S2AGE6_9BACE</name>
<dbReference type="Gene3D" id="3.60.15.10">
    <property type="entry name" value="Ribonuclease Z/Hydroxyacylglutathione hydrolase-like"/>
    <property type="match status" value="1"/>
</dbReference>
<comment type="caution">
    <text evidence="6">The sequence shown here is derived from an EMBL/GenBank/DDBJ whole genome shotgun (WGS) entry which is preliminary data.</text>
</comment>
<evidence type="ECO:0000256" key="2">
    <source>
        <dbReference type="ARBA" id="ARBA00022723"/>
    </source>
</evidence>
<proteinExistence type="predicted"/>
<keyword evidence="7" id="KW-1185">Reference proteome</keyword>
<dbReference type="InterPro" id="IPR036866">
    <property type="entry name" value="RibonucZ/Hydroxyglut_hydro"/>
</dbReference>
<evidence type="ECO:0000256" key="4">
    <source>
        <dbReference type="ARBA" id="ARBA00022833"/>
    </source>
</evidence>